<keyword evidence="3 4" id="KW-0472">Membrane</keyword>
<feature type="transmembrane region" description="Helical" evidence="4">
    <location>
        <begin position="200"/>
        <end position="226"/>
    </location>
</feature>
<feature type="transmembrane region" description="Helical" evidence="4">
    <location>
        <begin position="264"/>
        <end position="283"/>
    </location>
</feature>
<feature type="transmembrane region" description="Helical" evidence="4">
    <location>
        <begin position="69"/>
        <end position="88"/>
    </location>
</feature>
<accession>A0A1N7N1L2</accession>
<dbReference type="SUPFAM" id="SSF103473">
    <property type="entry name" value="MFS general substrate transporter"/>
    <property type="match status" value="1"/>
</dbReference>
<dbReference type="EMBL" id="FTOQ01000006">
    <property type="protein sequence ID" value="SIS92256.1"/>
    <property type="molecule type" value="Genomic_DNA"/>
</dbReference>
<dbReference type="GO" id="GO:0022857">
    <property type="term" value="F:transmembrane transporter activity"/>
    <property type="evidence" value="ECO:0007669"/>
    <property type="project" value="InterPro"/>
</dbReference>
<feature type="transmembrane region" description="Helical" evidence="4">
    <location>
        <begin position="36"/>
        <end position="57"/>
    </location>
</feature>
<keyword evidence="2 4" id="KW-1133">Transmembrane helix</keyword>
<dbReference type="InterPro" id="IPR036259">
    <property type="entry name" value="MFS_trans_sf"/>
</dbReference>
<dbReference type="PROSITE" id="PS50850">
    <property type="entry name" value="MFS"/>
    <property type="match status" value="1"/>
</dbReference>
<feature type="transmembrane region" description="Helical" evidence="4">
    <location>
        <begin position="232"/>
        <end position="252"/>
    </location>
</feature>
<keyword evidence="7" id="KW-1185">Reference proteome</keyword>
<evidence type="ECO:0000259" key="5">
    <source>
        <dbReference type="PROSITE" id="PS50850"/>
    </source>
</evidence>
<dbReference type="Proteomes" id="UP000186684">
    <property type="component" value="Unassembled WGS sequence"/>
</dbReference>
<dbReference type="OrthoDB" id="9810614at2"/>
<feature type="domain" description="Major facilitator superfamily (MFS) profile" evidence="5">
    <location>
        <begin position="7"/>
        <end position="377"/>
    </location>
</feature>
<name>A0A1N7N1L2_9RHOB</name>
<protein>
    <submittedName>
        <fullName evidence="6">Fucose permease</fullName>
    </submittedName>
</protein>
<evidence type="ECO:0000313" key="6">
    <source>
        <dbReference type="EMBL" id="SIS92256.1"/>
    </source>
</evidence>
<dbReference type="InterPro" id="IPR011701">
    <property type="entry name" value="MFS"/>
</dbReference>
<dbReference type="STRING" id="633194.SAMN05421759_106151"/>
<sequence length="422" mass="44802">MLTVLNRSWALLLGMLLLMVGNGLQGSLLGVRGSEAGFSPFVMSIVMSAFFFGFIIASQTTPLLIQRVGHVRVFAALGSIISAVLILFPALPYAGFWIAGRVVLGFAFCGLYVTAESWLNSASTNATRGQALSLYIIVQMIGVIAAQAMLNLPDPTGFLLFVIPSVLVSLAFAPILLSVTPTPAFESTKRMTMRTLFTSSPLGCVGMALMGVVFALQYGMAAVFAVEAGLTLAQTSIFVAAFYVGALLFQYPLGMLSDRIDRRIVIAFTAAMGGAAAVVAALFSGNFQVLVAAAFLVGGSANPLYSLLIAHTSDFLEYEDMAAASAGLQFLNGVFAVIGPIVTGYFMVQAGPQAFFVLIAVPMLLLMSYALYRMTKRPLVEDPNDYVPMMHTSSVMSLEAAAEVWHGQSEDEENAGAKRVPA</sequence>
<dbReference type="InterPro" id="IPR020846">
    <property type="entry name" value="MFS_dom"/>
</dbReference>
<dbReference type="AlphaFoldDB" id="A0A1N7N1L2"/>
<dbReference type="Gene3D" id="1.20.1250.20">
    <property type="entry name" value="MFS general substrate transporter like domains"/>
    <property type="match status" value="2"/>
</dbReference>
<feature type="transmembrane region" description="Helical" evidence="4">
    <location>
        <begin position="158"/>
        <end position="179"/>
    </location>
</feature>
<gene>
    <name evidence="6" type="ORF">SAMN05421759_106151</name>
</gene>
<feature type="transmembrane region" description="Helical" evidence="4">
    <location>
        <begin position="322"/>
        <end position="348"/>
    </location>
</feature>
<dbReference type="PANTHER" id="PTHR23521:SF3">
    <property type="entry name" value="MFS TRANSPORTER"/>
    <property type="match status" value="1"/>
</dbReference>
<dbReference type="CDD" id="cd17477">
    <property type="entry name" value="MFS_YcaD_like"/>
    <property type="match status" value="1"/>
</dbReference>
<dbReference type="InterPro" id="IPR047200">
    <property type="entry name" value="MFS_YcaD-like"/>
</dbReference>
<dbReference type="Pfam" id="PF07690">
    <property type="entry name" value="MFS_1"/>
    <property type="match status" value="1"/>
</dbReference>
<feature type="transmembrane region" description="Helical" evidence="4">
    <location>
        <begin position="134"/>
        <end position="152"/>
    </location>
</feature>
<evidence type="ECO:0000256" key="4">
    <source>
        <dbReference type="SAM" id="Phobius"/>
    </source>
</evidence>
<organism evidence="6 7">
    <name type="scientific">Roseivivax lentus</name>
    <dbReference type="NCBI Taxonomy" id="633194"/>
    <lineage>
        <taxon>Bacteria</taxon>
        <taxon>Pseudomonadati</taxon>
        <taxon>Pseudomonadota</taxon>
        <taxon>Alphaproteobacteria</taxon>
        <taxon>Rhodobacterales</taxon>
        <taxon>Roseobacteraceae</taxon>
        <taxon>Roseivivax</taxon>
    </lineage>
</organism>
<evidence type="ECO:0000256" key="3">
    <source>
        <dbReference type="ARBA" id="ARBA00023136"/>
    </source>
</evidence>
<proteinExistence type="predicted"/>
<keyword evidence="1 4" id="KW-0812">Transmembrane</keyword>
<feature type="transmembrane region" description="Helical" evidence="4">
    <location>
        <begin position="289"/>
        <end position="310"/>
    </location>
</feature>
<feature type="transmembrane region" description="Helical" evidence="4">
    <location>
        <begin position="354"/>
        <end position="372"/>
    </location>
</feature>
<dbReference type="RefSeq" id="WP_076448300.1">
    <property type="nucleotide sequence ID" value="NZ_FTOQ01000006.1"/>
</dbReference>
<reference evidence="7" key="1">
    <citation type="submission" date="2017-01" db="EMBL/GenBank/DDBJ databases">
        <authorList>
            <person name="Varghese N."/>
            <person name="Submissions S."/>
        </authorList>
    </citation>
    <scope>NUCLEOTIDE SEQUENCE [LARGE SCALE GENOMIC DNA]</scope>
    <source>
        <strain evidence="7">DSM 29430</strain>
    </source>
</reference>
<feature type="transmembrane region" description="Helical" evidence="4">
    <location>
        <begin position="94"/>
        <end position="113"/>
    </location>
</feature>
<evidence type="ECO:0000256" key="2">
    <source>
        <dbReference type="ARBA" id="ARBA00022989"/>
    </source>
</evidence>
<evidence type="ECO:0000313" key="7">
    <source>
        <dbReference type="Proteomes" id="UP000186684"/>
    </source>
</evidence>
<dbReference type="GO" id="GO:0005886">
    <property type="term" value="C:plasma membrane"/>
    <property type="evidence" value="ECO:0007669"/>
    <property type="project" value="TreeGrafter"/>
</dbReference>
<dbReference type="PANTHER" id="PTHR23521">
    <property type="entry name" value="TRANSPORTER MFS SUPERFAMILY"/>
    <property type="match status" value="1"/>
</dbReference>
<evidence type="ECO:0000256" key="1">
    <source>
        <dbReference type="ARBA" id="ARBA00022692"/>
    </source>
</evidence>